<evidence type="ECO:0000256" key="2">
    <source>
        <dbReference type="ARBA" id="ARBA00004141"/>
    </source>
</evidence>
<evidence type="ECO:0000256" key="8">
    <source>
        <dbReference type="ARBA" id="ARBA00022989"/>
    </source>
</evidence>
<comment type="similarity">
    <text evidence="3">Belongs to the peptidase M50B family.</text>
</comment>
<feature type="transmembrane region" description="Helical" evidence="10">
    <location>
        <begin position="221"/>
        <end position="239"/>
    </location>
</feature>
<evidence type="ECO:0000256" key="7">
    <source>
        <dbReference type="ARBA" id="ARBA00022946"/>
    </source>
</evidence>
<dbReference type="RefSeq" id="WP_406607084.1">
    <property type="nucleotide sequence ID" value="NZ_PFKO01000101.1"/>
</dbReference>
<dbReference type="PANTHER" id="PTHR31412:SF0">
    <property type="entry name" value="ZINC METALLOPROTEASE EGY1, CHLOROPLASTIC-RELATED"/>
    <property type="match status" value="1"/>
</dbReference>
<dbReference type="CDD" id="cd06160">
    <property type="entry name" value="S2P-M50_like_2"/>
    <property type="match status" value="1"/>
</dbReference>
<evidence type="ECO:0000259" key="11">
    <source>
        <dbReference type="Pfam" id="PF02163"/>
    </source>
</evidence>
<evidence type="ECO:0000256" key="1">
    <source>
        <dbReference type="ARBA" id="ARBA00001947"/>
    </source>
</evidence>
<sequence>MVGGIWYALSLITILLAHELGHFFVSRRYGVKVTLPFFIPFPLSPFGTLGAVIKMKGIMPNRKALFDIGIAGPFIGLILTIPVIIIGLKLSEVAVISEIKGPVIPLGSSILFSLIEKIIFGHLPEGQDVILHPVAYAGWVGLFVTALNLLPIGQLDGGHVIYSLFGKNSKIAYYITLGLLGLICIFVNPSWTLLFILLLIFGFHHPPPLDDINPLNQKRKLLGVCALIFCIISFTPVPFQIK</sequence>
<keyword evidence="6" id="KW-0378">Hydrolase</keyword>
<evidence type="ECO:0000256" key="3">
    <source>
        <dbReference type="ARBA" id="ARBA00007931"/>
    </source>
</evidence>
<evidence type="ECO:0000313" key="13">
    <source>
        <dbReference type="Proteomes" id="UP000230646"/>
    </source>
</evidence>
<dbReference type="Proteomes" id="UP000230646">
    <property type="component" value="Unassembled WGS sequence"/>
</dbReference>
<dbReference type="GO" id="GO:0006508">
    <property type="term" value="P:proteolysis"/>
    <property type="evidence" value="ECO:0007669"/>
    <property type="project" value="UniProtKB-KW"/>
</dbReference>
<dbReference type="PANTHER" id="PTHR31412">
    <property type="entry name" value="ZINC METALLOPROTEASE EGY1"/>
    <property type="match status" value="1"/>
</dbReference>
<keyword evidence="7" id="KW-0809">Transit peptide</keyword>
<keyword evidence="5 10" id="KW-0812">Transmembrane</keyword>
<keyword evidence="8 10" id="KW-1133">Transmembrane helix</keyword>
<protein>
    <submittedName>
        <fullName evidence="12">Peptidase M50</fullName>
    </submittedName>
</protein>
<name>A0A2M7PRL5_9BACT</name>
<comment type="cofactor">
    <cofactor evidence="1">
        <name>Zn(2+)</name>
        <dbReference type="ChEBI" id="CHEBI:29105"/>
    </cofactor>
</comment>
<dbReference type="InterPro" id="IPR008915">
    <property type="entry name" value="Peptidase_M50"/>
</dbReference>
<reference evidence="12 13" key="1">
    <citation type="submission" date="2017-09" db="EMBL/GenBank/DDBJ databases">
        <title>Depth-based differentiation of microbial function through sediment-hosted aquifers and enrichment of novel symbionts in the deep terrestrial subsurface.</title>
        <authorList>
            <person name="Probst A.J."/>
            <person name="Ladd B."/>
            <person name="Jarett J.K."/>
            <person name="Geller-Mcgrath D.E."/>
            <person name="Sieber C.M."/>
            <person name="Emerson J.B."/>
            <person name="Anantharaman K."/>
            <person name="Thomas B.C."/>
            <person name="Malmstrom R."/>
            <person name="Stieglmeier M."/>
            <person name="Klingl A."/>
            <person name="Woyke T."/>
            <person name="Ryan C.M."/>
            <person name="Banfield J.F."/>
        </authorList>
    </citation>
    <scope>NUCLEOTIDE SEQUENCE [LARGE SCALE GENOMIC DNA]</scope>
    <source>
        <strain evidence="12">CG_4_10_14_3_um_filter_34_13</strain>
    </source>
</reference>
<feature type="transmembrane region" description="Helical" evidence="10">
    <location>
        <begin position="130"/>
        <end position="150"/>
    </location>
</feature>
<dbReference type="GO" id="GO:0008233">
    <property type="term" value="F:peptidase activity"/>
    <property type="evidence" value="ECO:0007669"/>
    <property type="project" value="UniProtKB-KW"/>
</dbReference>
<dbReference type="AlphaFoldDB" id="A0A2M7PRL5"/>
<dbReference type="EMBL" id="PFKO01000101">
    <property type="protein sequence ID" value="PIY33260.1"/>
    <property type="molecule type" value="Genomic_DNA"/>
</dbReference>
<comment type="caution">
    <text evidence="12">The sequence shown here is derived from an EMBL/GenBank/DDBJ whole genome shotgun (WGS) entry which is preliminary data.</text>
</comment>
<dbReference type="GO" id="GO:0016020">
    <property type="term" value="C:membrane"/>
    <property type="evidence" value="ECO:0007669"/>
    <property type="project" value="UniProtKB-SubCell"/>
</dbReference>
<evidence type="ECO:0000313" key="12">
    <source>
        <dbReference type="EMBL" id="PIY33260.1"/>
    </source>
</evidence>
<keyword evidence="4" id="KW-0645">Protease</keyword>
<accession>A0A2M7PRL5</accession>
<dbReference type="Pfam" id="PF02163">
    <property type="entry name" value="Peptidase_M50"/>
    <property type="match status" value="1"/>
</dbReference>
<evidence type="ECO:0000256" key="5">
    <source>
        <dbReference type="ARBA" id="ARBA00022692"/>
    </source>
</evidence>
<feature type="domain" description="Peptidase M50" evidence="11">
    <location>
        <begin position="7"/>
        <end position="167"/>
    </location>
</feature>
<dbReference type="InterPro" id="IPR044838">
    <property type="entry name" value="EGY1-like"/>
</dbReference>
<evidence type="ECO:0000256" key="6">
    <source>
        <dbReference type="ARBA" id="ARBA00022801"/>
    </source>
</evidence>
<evidence type="ECO:0000256" key="4">
    <source>
        <dbReference type="ARBA" id="ARBA00022670"/>
    </source>
</evidence>
<keyword evidence="9 10" id="KW-0472">Membrane</keyword>
<gene>
    <name evidence="12" type="ORF">COZ07_02825</name>
</gene>
<evidence type="ECO:0000256" key="9">
    <source>
        <dbReference type="ARBA" id="ARBA00023136"/>
    </source>
</evidence>
<evidence type="ECO:0000256" key="10">
    <source>
        <dbReference type="SAM" id="Phobius"/>
    </source>
</evidence>
<comment type="subcellular location">
    <subcellularLocation>
        <location evidence="2">Membrane</location>
        <topology evidence="2">Multi-pass membrane protein</topology>
    </subcellularLocation>
</comment>
<feature type="transmembrane region" description="Helical" evidence="10">
    <location>
        <begin position="171"/>
        <end position="201"/>
    </location>
</feature>
<proteinExistence type="inferred from homology"/>
<organism evidence="12 13">
    <name type="scientific">Candidatus Infernicultor aquiphilus</name>
    <dbReference type="NCBI Taxonomy" id="1805029"/>
    <lineage>
        <taxon>Bacteria</taxon>
        <taxon>Pseudomonadati</taxon>
        <taxon>Atribacterota</taxon>
        <taxon>Candidatus Phoenicimicrobiia</taxon>
        <taxon>Candidatus Pheonicimicrobiales</taxon>
        <taxon>Candidatus Phoenicimicrobiaceae</taxon>
        <taxon>Candidatus Infernicultor</taxon>
    </lineage>
</organism>
<feature type="transmembrane region" description="Helical" evidence="10">
    <location>
        <begin position="65"/>
        <end position="88"/>
    </location>
</feature>